<comment type="caution">
    <text evidence="1">Lacks conserved residue(s) required for the propagation of feature annotation.</text>
</comment>
<dbReference type="InterPro" id="IPR026026">
    <property type="entry name" value="HIT_Hint"/>
</dbReference>
<dbReference type="Proteomes" id="UP000305198">
    <property type="component" value="Unassembled WGS sequence"/>
</dbReference>
<proteinExistence type="predicted"/>
<keyword evidence="6" id="KW-1185">Reference proteome</keyword>
<organism evidence="4 6">
    <name type="scientific">Halopseudomonas bauzanensis</name>
    <dbReference type="NCBI Taxonomy" id="653930"/>
    <lineage>
        <taxon>Bacteria</taxon>
        <taxon>Pseudomonadati</taxon>
        <taxon>Pseudomonadota</taxon>
        <taxon>Gammaproteobacteria</taxon>
        <taxon>Pseudomonadales</taxon>
        <taxon>Pseudomonadaceae</taxon>
        <taxon>Halopseudomonas</taxon>
    </lineage>
</organism>
<dbReference type="AlphaFoldDB" id="A0A1I4JVL0"/>
<keyword evidence="4" id="KW-0378">Hydrolase</keyword>
<dbReference type="Gene3D" id="3.30.428.10">
    <property type="entry name" value="HIT-like"/>
    <property type="match status" value="1"/>
</dbReference>
<gene>
    <name evidence="5" type="ORF">FA869_05655</name>
    <name evidence="4" type="ORF">SAMN04487855_0811</name>
    <name evidence="3" type="ORF">SAMN05216589_0814</name>
</gene>
<dbReference type="InterPro" id="IPR011146">
    <property type="entry name" value="HIT-like"/>
</dbReference>
<evidence type="ECO:0000313" key="4">
    <source>
        <dbReference type="EMBL" id="SFL70494.1"/>
    </source>
</evidence>
<evidence type="ECO:0000256" key="1">
    <source>
        <dbReference type="PROSITE-ProRule" id="PRU00464"/>
    </source>
</evidence>
<reference evidence="6 7" key="1">
    <citation type="submission" date="2016-10" db="EMBL/GenBank/DDBJ databases">
        <authorList>
            <person name="de Groot N.N."/>
        </authorList>
    </citation>
    <scope>NUCLEOTIDE SEQUENCE [LARGE SCALE GENOMIC DNA]</scope>
    <source>
        <strain evidence="4 6">CGMCC 1.9095</strain>
        <strain evidence="3 7">DSM 22558</strain>
    </source>
</reference>
<evidence type="ECO:0000313" key="7">
    <source>
        <dbReference type="Proteomes" id="UP000186904"/>
    </source>
</evidence>
<dbReference type="RefSeq" id="WP_074777919.1">
    <property type="nucleotide sequence ID" value="NZ_FOGN01000001.1"/>
</dbReference>
<dbReference type="STRING" id="653930.SAMN05216589_0814"/>
<dbReference type="EMBL" id="SWAV01000001">
    <property type="protein sequence ID" value="TKA93637.1"/>
    <property type="molecule type" value="Genomic_DNA"/>
</dbReference>
<dbReference type="InterPro" id="IPR036265">
    <property type="entry name" value="HIT-like_sf"/>
</dbReference>
<dbReference type="Proteomes" id="UP000186599">
    <property type="component" value="Unassembled WGS sequence"/>
</dbReference>
<dbReference type="PIRSF" id="PIRSF000714">
    <property type="entry name" value="HIT"/>
    <property type="match status" value="1"/>
</dbReference>
<dbReference type="PROSITE" id="PS51084">
    <property type="entry name" value="HIT_2"/>
    <property type="match status" value="1"/>
</dbReference>
<evidence type="ECO:0000313" key="5">
    <source>
        <dbReference type="EMBL" id="TKA93637.1"/>
    </source>
</evidence>
<evidence type="ECO:0000313" key="8">
    <source>
        <dbReference type="Proteomes" id="UP000305198"/>
    </source>
</evidence>
<dbReference type="Pfam" id="PF01230">
    <property type="entry name" value="HIT"/>
    <property type="match status" value="1"/>
</dbReference>
<dbReference type="OrthoDB" id="9799145at2"/>
<evidence type="ECO:0000313" key="3">
    <source>
        <dbReference type="EMBL" id="SER52568.1"/>
    </source>
</evidence>
<feature type="domain" description="HIT" evidence="2">
    <location>
        <begin position="35"/>
        <end position="103"/>
    </location>
</feature>
<evidence type="ECO:0000313" key="6">
    <source>
        <dbReference type="Proteomes" id="UP000186599"/>
    </source>
</evidence>
<reference evidence="5 8" key="2">
    <citation type="submission" date="2019-04" db="EMBL/GenBank/DDBJ databases">
        <title>Crypto-aerobic microbial life in anoxic (sulfidic) marine sediments.</title>
        <authorList>
            <person name="Bhattacharya S."/>
            <person name="Roy C."/>
            <person name="Mondal N."/>
            <person name="Sarkar J."/>
            <person name="Mandal S."/>
            <person name="Rameez M.J."/>
            <person name="Ghosh W."/>
        </authorList>
    </citation>
    <scope>NUCLEOTIDE SEQUENCE [LARGE SCALE GENOMIC DNA]</scope>
    <source>
        <strain evidence="5 8">SBBB</strain>
    </source>
</reference>
<evidence type="ECO:0000259" key="2">
    <source>
        <dbReference type="PROSITE" id="PS51084"/>
    </source>
</evidence>
<dbReference type="Proteomes" id="UP000186904">
    <property type="component" value="Unassembled WGS sequence"/>
</dbReference>
<dbReference type="EMBL" id="FOGN01000001">
    <property type="protein sequence ID" value="SER52568.1"/>
    <property type="molecule type" value="Genomic_DNA"/>
</dbReference>
<sequence length="143" mass="16689">MYRLHPQLVNDGIWVGDFSLSTLLLINDVQYPWFVLVPKREDVSEIFQLDQADRQQLLNESCWLAEALKDAFSAHKINIAALGNMVSQLHVHHIVRYRHDPAWPAPVWGKLPPIAYTEEQLKDCIKRLQRVLTSNIVYAERFR</sequence>
<protein>
    <submittedName>
        <fullName evidence="4">Diadenosine tetraphosphate (Ap4A) hydrolase</fullName>
    </submittedName>
    <submittedName>
        <fullName evidence="5">HIT family protein</fullName>
    </submittedName>
</protein>
<name>A0A1I4JVL0_9GAMM</name>
<dbReference type="EMBL" id="FOUA01000001">
    <property type="protein sequence ID" value="SFL70494.1"/>
    <property type="molecule type" value="Genomic_DNA"/>
</dbReference>
<accession>A0A1I4JVL0</accession>
<dbReference type="GO" id="GO:0016787">
    <property type="term" value="F:hydrolase activity"/>
    <property type="evidence" value="ECO:0007669"/>
    <property type="project" value="UniProtKB-KW"/>
</dbReference>
<dbReference type="SUPFAM" id="SSF54197">
    <property type="entry name" value="HIT-like"/>
    <property type="match status" value="1"/>
</dbReference>